<accession>A0AA38Y0H1</accession>
<dbReference type="PANTHER" id="PTHR32502:SF3">
    <property type="entry name" value="D-GALACTOSAMINE-6-PHOSPHATE DEAMINASE AGAS-RELATED"/>
    <property type="match status" value="1"/>
</dbReference>
<dbReference type="InterPro" id="IPR050303">
    <property type="entry name" value="GatZ_KbaZ_carbometab"/>
</dbReference>
<feature type="domain" description="SIS" evidence="5">
    <location>
        <begin position="231"/>
        <end position="376"/>
    </location>
</feature>
<proteinExistence type="inferred from homology"/>
<dbReference type="Gene3D" id="3.40.50.10490">
    <property type="entry name" value="Glucose-6-phosphate isomerase like protein, domain 1"/>
    <property type="match status" value="2"/>
</dbReference>
<dbReference type="GO" id="GO:0005886">
    <property type="term" value="C:plasma membrane"/>
    <property type="evidence" value="ECO:0007669"/>
    <property type="project" value="TreeGrafter"/>
</dbReference>
<dbReference type="GO" id="GO:0009401">
    <property type="term" value="P:phosphoenolpyruvate-dependent sugar phosphotransferase system"/>
    <property type="evidence" value="ECO:0007669"/>
    <property type="project" value="TreeGrafter"/>
</dbReference>
<dbReference type="PROSITE" id="PS51464">
    <property type="entry name" value="SIS"/>
    <property type="match status" value="2"/>
</dbReference>
<evidence type="ECO:0000256" key="2">
    <source>
        <dbReference type="ARBA" id="ARBA00022737"/>
    </source>
</evidence>
<dbReference type="CDD" id="cd05010">
    <property type="entry name" value="SIS_AgaS_like"/>
    <property type="match status" value="1"/>
</dbReference>
<dbReference type="InterPro" id="IPR035466">
    <property type="entry name" value="GlmS/AgaS_SIS"/>
</dbReference>
<dbReference type="AlphaFoldDB" id="A0AA38Y0H1"/>
<dbReference type="Pfam" id="PF01380">
    <property type="entry name" value="SIS"/>
    <property type="match status" value="1"/>
</dbReference>
<sequence length="394" mass="42572">MVRWPNWNLRMDVTLLSDVSAWQRRGGADTATEIAQQPALWEALAQDLSRARDRLPAFLGDSLNDPNQRVLFTGAGSSGFIAEMVADAINAQWPADVRVVHTTSLLTHPALYLQRDRPTLLVSFGRSGSSPESVAAVDRVRSDVDDARFLDITCNADGELARRGAGRADTCTLLMPSASCDRAFAMTSSLTCMLLAALTVFDRSPWDARIARLKQIAGLAREGQAQWDAPVAALAQRPCNRVIYLGSGPLEALAREAALKVLELTAGRVLALANTPLGFRHGPKSTLDGTTLVVVLRSGQPLARRYEQDLLEELRRDGVAGQVLSIGPHSDIGADDDYTLTVPALDDPWLAPVWLGFAQLYALQRSAALGLTPDNPFPDGTVNRVVKGVTIHHG</sequence>
<reference evidence="6" key="1">
    <citation type="submission" date="2022-10" db="EMBL/GenBank/DDBJ databases">
        <title>Culturing micro-colonial fungi from biological soil crusts in the Mojave desert and describing Neophaeococcomyces mojavensis, and introducing the new genera and species Taxawa tesnikishii.</title>
        <authorList>
            <person name="Kurbessoian T."/>
            <person name="Stajich J.E."/>
        </authorList>
    </citation>
    <scope>NUCLEOTIDE SEQUENCE</scope>
    <source>
        <strain evidence="6">TK_35</strain>
    </source>
</reference>
<keyword evidence="3" id="KW-0378">Hydrolase</keyword>
<dbReference type="InterPro" id="IPR046348">
    <property type="entry name" value="SIS_dom_sf"/>
</dbReference>
<evidence type="ECO:0000313" key="6">
    <source>
        <dbReference type="EMBL" id="KAJ9631378.1"/>
    </source>
</evidence>
<dbReference type="InterPro" id="IPR035464">
    <property type="entry name" value="SIS_AgaS"/>
</dbReference>
<organism evidence="6">
    <name type="scientific">Knufia peltigerae</name>
    <dbReference type="NCBI Taxonomy" id="1002370"/>
    <lineage>
        <taxon>Eukaryota</taxon>
        <taxon>Fungi</taxon>
        <taxon>Dikarya</taxon>
        <taxon>Ascomycota</taxon>
        <taxon>Pezizomycotina</taxon>
        <taxon>Eurotiomycetes</taxon>
        <taxon>Chaetothyriomycetidae</taxon>
        <taxon>Chaetothyriales</taxon>
        <taxon>Trichomeriaceae</taxon>
        <taxon>Knufia</taxon>
    </lineage>
</organism>
<evidence type="ECO:0000256" key="3">
    <source>
        <dbReference type="ARBA" id="ARBA00022801"/>
    </source>
</evidence>
<dbReference type="GO" id="GO:1901135">
    <property type="term" value="P:carbohydrate derivative metabolic process"/>
    <property type="evidence" value="ECO:0007669"/>
    <property type="project" value="InterPro"/>
</dbReference>
<comment type="similarity">
    <text evidence="1">Belongs to the SIS family. AgaS subfamily.</text>
</comment>
<evidence type="ECO:0000259" key="5">
    <source>
        <dbReference type="PROSITE" id="PS51464"/>
    </source>
</evidence>
<name>A0AA38Y0H1_9EURO</name>
<protein>
    <recommendedName>
        <fullName evidence="5">SIS domain-containing protein</fullName>
    </recommendedName>
</protein>
<dbReference type="CDD" id="cd05008">
    <property type="entry name" value="SIS_GlmS_GlmD_1"/>
    <property type="match status" value="1"/>
</dbReference>
<comment type="catalytic activity">
    <reaction evidence="4">
        <text>D-galactosamine 6-phosphate + H2O = D-tagatopyranose 1-phosphate + NH4(+)</text>
        <dbReference type="Rhea" id="RHEA:47680"/>
        <dbReference type="ChEBI" id="CHEBI:15377"/>
        <dbReference type="ChEBI" id="CHEBI:28938"/>
        <dbReference type="ChEBI" id="CHEBI:71674"/>
        <dbReference type="ChEBI" id="CHEBI:138150"/>
    </reaction>
</comment>
<dbReference type="PANTHER" id="PTHR32502">
    <property type="entry name" value="N-ACETYLGALACTOSAMINE PERMEASE II COMPONENT-RELATED"/>
    <property type="match status" value="1"/>
</dbReference>
<gene>
    <name evidence="6" type="ORF">H2204_008104</name>
</gene>
<dbReference type="InterPro" id="IPR001347">
    <property type="entry name" value="SIS_dom"/>
</dbReference>
<comment type="caution">
    <text evidence="6">The sequence shown here is derived from an EMBL/GenBank/DDBJ whole genome shotgun (WGS) entry which is preliminary data.</text>
</comment>
<dbReference type="GO" id="GO:0097367">
    <property type="term" value="F:carbohydrate derivative binding"/>
    <property type="evidence" value="ECO:0007669"/>
    <property type="project" value="InterPro"/>
</dbReference>
<dbReference type="SUPFAM" id="SSF53697">
    <property type="entry name" value="SIS domain"/>
    <property type="match status" value="1"/>
</dbReference>
<dbReference type="EMBL" id="JAPDRN010000057">
    <property type="protein sequence ID" value="KAJ9631378.1"/>
    <property type="molecule type" value="Genomic_DNA"/>
</dbReference>
<feature type="domain" description="SIS" evidence="5">
    <location>
        <begin position="59"/>
        <end position="211"/>
    </location>
</feature>
<keyword evidence="2" id="KW-0677">Repeat</keyword>
<evidence type="ECO:0000256" key="4">
    <source>
        <dbReference type="ARBA" id="ARBA00029292"/>
    </source>
</evidence>
<dbReference type="GO" id="GO:0016787">
    <property type="term" value="F:hydrolase activity"/>
    <property type="evidence" value="ECO:0007669"/>
    <property type="project" value="UniProtKB-KW"/>
</dbReference>
<evidence type="ECO:0000256" key="1">
    <source>
        <dbReference type="ARBA" id="ARBA00007748"/>
    </source>
</evidence>